<feature type="compositionally biased region" description="Polar residues" evidence="2">
    <location>
        <begin position="846"/>
        <end position="859"/>
    </location>
</feature>
<feature type="domain" description="PH" evidence="3">
    <location>
        <begin position="718"/>
        <end position="828"/>
    </location>
</feature>
<feature type="compositionally biased region" description="Polar residues" evidence="2">
    <location>
        <begin position="1325"/>
        <end position="1343"/>
    </location>
</feature>
<protein>
    <recommendedName>
        <fullName evidence="7">RhoGAP-domain-containing protein</fullName>
    </recommendedName>
</protein>
<reference evidence="5 6" key="1">
    <citation type="submission" date="2014-04" db="EMBL/GenBank/DDBJ databases">
        <authorList>
            <consortium name="DOE Joint Genome Institute"/>
            <person name="Kuo A."/>
            <person name="Girlanda M."/>
            <person name="Perotto S."/>
            <person name="Kohler A."/>
            <person name="Nagy L.G."/>
            <person name="Floudas D."/>
            <person name="Copeland A."/>
            <person name="Barry K.W."/>
            <person name="Cichocki N."/>
            <person name="Veneault-Fourrey C."/>
            <person name="LaButti K."/>
            <person name="Lindquist E.A."/>
            <person name="Lipzen A."/>
            <person name="Lundell T."/>
            <person name="Morin E."/>
            <person name="Murat C."/>
            <person name="Sun H."/>
            <person name="Tunlid A."/>
            <person name="Henrissat B."/>
            <person name="Grigoriev I.V."/>
            <person name="Hibbett D.S."/>
            <person name="Martin F."/>
            <person name="Nordberg H.P."/>
            <person name="Cantor M.N."/>
            <person name="Hua S.X."/>
        </authorList>
    </citation>
    <scope>NUCLEOTIDE SEQUENCE [LARGE SCALE GENOMIC DNA]</scope>
    <source>
        <strain evidence="5 6">MUT 4182</strain>
    </source>
</reference>
<dbReference type="SUPFAM" id="SSF64268">
    <property type="entry name" value="PX domain"/>
    <property type="match status" value="1"/>
</dbReference>
<feature type="region of interest" description="Disordered" evidence="2">
    <location>
        <begin position="1888"/>
        <end position="2007"/>
    </location>
</feature>
<feature type="compositionally biased region" description="Polar residues" evidence="2">
    <location>
        <begin position="183"/>
        <end position="209"/>
    </location>
</feature>
<feature type="compositionally biased region" description="Polar residues" evidence="2">
    <location>
        <begin position="316"/>
        <end position="330"/>
    </location>
</feature>
<dbReference type="InterPro" id="IPR001849">
    <property type="entry name" value="PH_domain"/>
</dbReference>
<sequence>MSALSQPSHSLKTSHSSQSVRNTSNAPSTQQPFSSSSKPTHASNLKVEDAIAQANGDISLALRTVVNERNMLSQQNAQLWKLFEKQRLVMKEYERSNKADHIGSSRQGARPAEGVNGSLDPGPRSASSSGGKMRSSPSVPPASKSVSMDDATIEPTSTRPRPSRHQSDHTSDQRPASPRTRISESQRASPQEINGKATSEPSSASGNSSRRTDDRPSLDTSVPIPQVSLSSPSTSGTPPSSTLLPPFAPDNAEATSINNSSNPPSSLTPDASPFKPRPRASARESRISLPDEASRYIQSMVDSPAPSPRGAVYAPSQLSQQVEPPTSSSHEAMGNRPSRTLTPPIPEPQQDESQAEEGMLSHDGGQSSDDDTDRVSSPQVDDMYDESIISVSSRRNTVDESPFDDAQELYQDAEDGREGDDEAQAIATPMAAPARGATPSPPPLLPSASQGSDPPPPERLRNPPPPMSREPSDRSIPSRSSVPSQRPHPSRQASDADSDIPDSPSTTAASVSTNPPSYSTSSTRMQPPGLTQPSPSLAQPQVTLPGQSPGSNSSFPPSDSTTQGPKGPQFKSTRLTVNDLPYTVVRIQGSNIKANDRGKEVLSFLFMVHPAGDGELSTNPLRRREGAPDSWLVEKLYSEIVALDAKIRPKLGKGYSKKLAPLPDPKLFKDHAPAKADARKTILETYMQSLVAIPLKDKMEICMFLSTDLVKGAAVMNPDHKEGYLTKRGKNFGGWKKRYFVLQSPVLEYYENRGGQHLGSIQITGAQIGRQQRANNSRDSDDENSYRHAFLIIEAKKGPAGTSVRHVLCAESDEERDTWVELLVKYVVAGQAGGRIGGSQDDDPASRNSTSEGMTSGSYPSREHTRTSTDPQQRWGLARRDEAPKPSLESFSESASISSSSGVAPPTDAQMARRLLERNGASPDVAVSTSLPSNLDQSVGSVNNPPPRANSELGHYSDGTGSGSGGPPDHRASPPINVATSSAGQAAARSRTSFHPARVLAGTPPDHRAASPEKDMKQKISGPIAGAPIPAGAKFGGEGQSSDRERKAKSRGFWGFGKTSPAGGLLPRAVFGVPLEVSLSVAQIADLPAIVFRCIEYLQAKNAEQEEGIYRLSGSSMVIKNLKERFNMEGDVNLLKNDEFWDPHAVAGLLKTFLRDLPTSVLTRELHIRFLGVIDLANQDERVDELASLVSQLPLPNYCLLRALTAHLILIIQNAHINKMTMRNVGIVFSPTLGIPAGVFSLMMGEFERVFNVNETGTDALRSTEADASQEGVISNRNSRSYADGAADKLLGFSGVMLKATDEESDEIDDDIAESSDTETENDTQEATSPPETPGPNTYSQDRSNSETESGRQPHSANVAAQRGLTVSIAAASNGRRTSGLPASPRPRGADLPSERIDVNPGGSEGLPPSKILPTPESNGAQSSQVVGFPCTPSQNQEFSLTNGLHFHKGFQRCKGFALPDWLCFTRDFTLQASLPFERHAPPLLFVHLKTGHDDPAPPSANLRRFEPSTQPPSLPTSFHPPDATTLCLLQSAVDPTSTAPDILRSSKPSAMLYETKRHIPDDPLRPLSTFHPALQPLNTFRYAPDEEFKPRIPSTPLEYAFNDKGNAAFYRTAPPFVFTTHPVLYPFDTLRDTLDEGRVVKGVAVPGLTNLSGPRLLEGHARKAWLKLLPARDHSHHSLRRLTVTVQSGLNHTHRPGFPGSTSTWDLPKGTEHGWTGKMHNLGCRPWFFDHGSLTLVRLPSTVYSLQLPSAVYHQYSTQPWPNARTLTFKSGLKKPTAPFEHYFGTVANLTALLLIAFTPKRRESRSWVPLPYVQLQIEQGRVQPHVRDARGYCIELILSCSHSVAISANPILQSPNDCHREASDYRSRSFDFAGCMRGRKAENRRLRDDPDVLNHHIESGGEKQIDPIVPPTPPLEKENQRHTEKLPEAPPPHALLPLTSQPGENNVLLPTSTDSPSQPAEPAFPKVLRPPPSSNSRSHSPIPPKAIPPAGAKALSNRRLQDGFG</sequence>
<evidence type="ECO:0000259" key="3">
    <source>
        <dbReference type="PROSITE" id="PS50003"/>
    </source>
</evidence>
<name>A0A0C3LAA6_9AGAM</name>
<dbReference type="GO" id="GO:0007165">
    <property type="term" value="P:signal transduction"/>
    <property type="evidence" value="ECO:0007669"/>
    <property type="project" value="InterPro"/>
</dbReference>
<evidence type="ECO:0000256" key="2">
    <source>
        <dbReference type="SAM" id="MobiDB-lite"/>
    </source>
</evidence>
<feature type="compositionally biased region" description="Low complexity" evidence="2">
    <location>
        <begin position="501"/>
        <end position="523"/>
    </location>
</feature>
<dbReference type="InterPro" id="IPR050729">
    <property type="entry name" value="Rho-GAP"/>
</dbReference>
<feature type="compositionally biased region" description="Basic and acidic residues" evidence="2">
    <location>
        <begin position="1888"/>
        <end position="1907"/>
    </location>
</feature>
<feature type="compositionally biased region" description="Polar residues" evidence="2">
    <location>
        <begin position="475"/>
        <end position="484"/>
    </location>
</feature>
<dbReference type="PROSITE" id="PS50238">
    <property type="entry name" value="RHOGAP"/>
    <property type="match status" value="1"/>
</dbReference>
<evidence type="ECO:0000259" key="4">
    <source>
        <dbReference type="PROSITE" id="PS50238"/>
    </source>
</evidence>
<dbReference type="PROSITE" id="PS50003">
    <property type="entry name" value="PH_DOMAIN"/>
    <property type="match status" value="1"/>
</dbReference>
<feature type="region of interest" description="Disordered" evidence="2">
    <location>
        <begin position="833"/>
        <end position="908"/>
    </location>
</feature>
<feature type="region of interest" description="Disordered" evidence="2">
    <location>
        <begin position="1496"/>
        <end position="1518"/>
    </location>
</feature>
<feature type="compositionally biased region" description="Polar residues" evidence="2">
    <location>
        <begin position="529"/>
        <end position="575"/>
    </location>
</feature>
<dbReference type="Pfam" id="PF00787">
    <property type="entry name" value="PX"/>
    <property type="match status" value="1"/>
</dbReference>
<dbReference type="Gene3D" id="1.10.555.10">
    <property type="entry name" value="Rho GTPase activation protein"/>
    <property type="match status" value="1"/>
</dbReference>
<feature type="domain" description="Rho-GAP" evidence="4">
    <location>
        <begin position="1073"/>
        <end position="1265"/>
    </location>
</feature>
<dbReference type="Gene3D" id="2.30.29.30">
    <property type="entry name" value="Pleckstrin-homology domain (PH domain)/Phosphotyrosine-binding domain (PTB)"/>
    <property type="match status" value="1"/>
</dbReference>
<feature type="compositionally biased region" description="Low complexity" evidence="2">
    <location>
        <begin position="887"/>
        <end position="901"/>
    </location>
</feature>
<dbReference type="InterPro" id="IPR036871">
    <property type="entry name" value="PX_dom_sf"/>
</dbReference>
<dbReference type="SMART" id="SM00324">
    <property type="entry name" value="RhoGAP"/>
    <property type="match status" value="1"/>
</dbReference>
<feature type="compositionally biased region" description="Low complexity" evidence="2">
    <location>
        <begin position="1"/>
        <end position="19"/>
    </location>
</feature>
<dbReference type="Pfam" id="PF00620">
    <property type="entry name" value="RhoGAP"/>
    <property type="match status" value="1"/>
</dbReference>
<dbReference type="OrthoDB" id="185175at2759"/>
<dbReference type="CDD" id="cd06093">
    <property type="entry name" value="PX_domain"/>
    <property type="match status" value="1"/>
</dbReference>
<proteinExistence type="predicted"/>
<feature type="compositionally biased region" description="Acidic residues" evidence="2">
    <location>
        <begin position="1303"/>
        <end position="1324"/>
    </location>
</feature>
<reference evidence="6" key="2">
    <citation type="submission" date="2015-01" db="EMBL/GenBank/DDBJ databases">
        <title>Evolutionary Origins and Diversification of the Mycorrhizal Mutualists.</title>
        <authorList>
            <consortium name="DOE Joint Genome Institute"/>
            <consortium name="Mycorrhizal Genomics Consortium"/>
            <person name="Kohler A."/>
            <person name="Kuo A."/>
            <person name="Nagy L.G."/>
            <person name="Floudas D."/>
            <person name="Copeland A."/>
            <person name="Barry K.W."/>
            <person name="Cichocki N."/>
            <person name="Veneault-Fourrey C."/>
            <person name="LaButti K."/>
            <person name="Lindquist E.A."/>
            <person name="Lipzen A."/>
            <person name="Lundell T."/>
            <person name="Morin E."/>
            <person name="Murat C."/>
            <person name="Riley R."/>
            <person name="Ohm R."/>
            <person name="Sun H."/>
            <person name="Tunlid A."/>
            <person name="Henrissat B."/>
            <person name="Grigoriev I.V."/>
            <person name="Hibbett D.S."/>
            <person name="Martin F."/>
        </authorList>
    </citation>
    <scope>NUCLEOTIDE SEQUENCE [LARGE SCALE GENOMIC DNA]</scope>
    <source>
        <strain evidence="6">MUT 4182</strain>
    </source>
</reference>
<dbReference type="CDD" id="cd13277">
    <property type="entry name" value="PH_Bem3"/>
    <property type="match status" value="1"/>
</dbReference>
<gene>
    <name evidence="5" type="ORF">M407DRAFT_32008</name>
</gene>
<feature type="compositionally biased region" description="Polar residues" evidence="2">
    <location>
        <begin position="1941"/>
        <end position="1960"/>
    </location>
</feature>
<feature type="compositionally biased region" description="Polar residues" evidence="2">
    <location>
        <begin position="927"/>
        <end position="943"/>
    </location>
</feature>
<evidence type="ECO:0008006" key="7">
    <source>
        <dbReference type="Google" id="ProtNLM"/>
    </source>
</evidence>
<feature type="region of interest" description="Disordered" evidence="2">
    <location>
        <begin position="1"/>
        <end position="47"/>
    </location>
</feature>
<dbReference type="SUPFAM" id="SSF48350">
    <property type="entry name" value="GTPase activation domain, GAP"/>
    <property type="match status" value="1"/>
</dbReference>
<feature type="region of interest" description="Disordered" evidence="2">
    <location>
        <begin position="1301"/>
        <end position="1425"/>
    </location>
</feature>
<dbReference type="PANTHER" id="PTHR23176">
    <property type="entry name" value="RHO/RAC/CDC GTPASE-ACTIVATING PROTEIN"/>
    <property type="match status" value="1"/>
</dbReference>
<dbReference type="InterPro" id="IPR008936">
    <property type="entry name" value="Rho_GTPase_activation_prot"/>
</dbReference>
<keyword evidence="6" id="KW-1185">Reference proteome</keyword>
<evidence type="ECO:0000256" key="1">
    <source>
        <dbReference type="ARBA" id="ARBA00022468"/>
    </source>
</evidence>
<dbReference type="EMBL" id="KN823295">
    <property type="protein sequence ID" value="KIO18327.1"/>
    <property type="molecule type" value="Genomic_DNA"/>
</dbReference>
<feature type="region of interest" description="Disordered" evidence="2">
    <location>
        <begin position="96"/>
        <end position="575"/>
    </location>
</feature>
<feature type="region of interest" description="Disordered" evidence="2">
    <location>
        <begin position="921"/>
        <end position="1053"/>
    </location>
</feature>
<feature type="compositionally biased region" description="Low complexity" evidence="2">
    <location>
        <begin position="124"/>
        <end position="146"/>
    </location>
</feature>
<feature type="compositionally biased region" description="Basic and acidic residues" evidence="2">
    <location>
        <begin position="1005"/>
        <end position="1018"/>
    </location>
</feature>
<feature type="compositionally biased region" description="Acidic residues" evidence="2">
    <location>
        <begin position="401"/>
        <end position="423"/>
    </location>
</feature>
<dbReference type="InterPro" id="IPR011993">
    <property type="entry name" value="PH-like_dom_sf"/>
</dbReference>
<feature type="compositionally biased region" description="Polar residues" evidence="2">
    <location>
        <begin position="1416"/>
        <end position="1425"/>
    </location>
</feature>
<dbReference type="PANTHER" id="PTHR23176:SF129">
    <property type="entry name" value="RHO GTPASE ACTIVATING PROTEIN AT 16F, ISOFORM E-RELATED"/>
    <property type="match status" value="1"/>
</dbReference>
<dbReference type="GO" id="GO:0005737">
    <property type="term" value="C:cytoplasm"/>
    <property type="evidence" value="ECO:0007669"/>
    <property type="project" value="TreeGrafter"/>
</dbReference>
<dbReference type="SUPFAM" id="SSF50729">
    <property type="entry name" value="PH domain-like"/>
    <property type="match status" value="1"/>
</dbReference>
<organism evidence="5 6">
    <name type="scientific">Tulasnella calospora MUT 4182</name>
    <dbReference type="NCBI Taxonomy" id="1051891"/>
    <lineage>
        <taxon>Eukaryota</taxon>
        <taxon>Fungi</taxon>
        <taxon>Dikarya</taxon>
        <taxon>Basidiomycota</taxon>
        <taxon>Agaricomycotina</taxon>
        <taxon>Agaricomycetes</taxon>
        <taxon>Cantharellales</taxon>
        <taxon>Tulasnellaceae</taxon>
        <taxon>Tulasnella</taxon>
    </lineage>
</organism>
<dbReference type="Gene3D" id="3.30.1520.10">
    <property type="entry name" value="Phox-like domain"/>
    <property type="match status" value="1"/>
</dbReference>
<dbReference type="STRING" id="1051891.A0A0C3LAA6"/>
<keyword evidence="1" id="KW-0343">GTPase activation</keyword>
<feature type="compositionally biased region" description="Polar residues" evidence="2">
    <location>
        <begin position="20"/>
        <end position="43"/>
    </location>
</feature>
<feature type="compositionally biased region" description="Low complexity" evidence="2">
    <location>
        <begin position="1020"/>
        <end position="1033"/>
    </location>
</feature>
<dbReference type="InterPro" id="IPR000198">
    <property type="entry name" value="RhoGAP_dom"/>
</dbReference>
<feature type="compositionally biased region" description="Low complexity" evidence="2">
    <location>
        <begin position="424"/>
        <end position="438"/>
    </location>
</feature>
<dbReference type="InterPro" id="IPR001683">
    <property type="entry name" value="PX_dom"/>
</dbReference>
<dbReference type="HOGENOM" id="CLU_001762_0_0_1"/>
<dbReference type="Pfam" id="PF00169">
    <property type="entry name" value="PH"/>
    <property type="match status" value="1"/>
</dbReference>
<dbReference type="GO" id="GO:0005096">
    <property type="term" value="F:GTPase activator activity"/>
    <property type="evidence" value="ECO:0007669"/>
    <property type="project" value="UniProtKB-KW"/>
</dbReference>
<feature type="compositionally biased region" description="Low complexity" evidence="2">
    <location>
        <begin position="228"/>
        <end position="245"/>
    </location>
</feature>
<feature type="compositionally biased region" description="Low complexity" evidence="2">
    <location>
        <begin position="256"/>
        <end position="265"/>
    </location>
</feature>
<dbReference type="SMART" id="SM00233">
    <property type="entry name" value="PH"/>
    <property type="match status" value="1"/>
</dbReference>
<evidence type="ECO:0000313" key="5">
    <source>
        <dbReference type="EMBL" id="KIO18327.1"/>
    </source>
</evidence>
<dbReference type="GO" id="GO:0035091">
    <property type="term" value="F:phosphatidylinositol binding"/>
    <property type="evidence" value="ECO:0007669"/>
    <property type="project" value="InterPro"/>
</dbReference>
<evidence type="ECO:0000313" key="6">
    <source>
        <dbReference type="Proteomes" id="UP000054248"/>
    </source>
</evidence>
<dbReference type="Proteomes" id="UP000054248">
    <property type="component" value="Unassembled WGS sequence"/>
</dbReference>
<accession>A0A0C3LAA6</accession>
<feature type="compositionally biased region" description="Basic and acidic residues" evidence="2">
    <location>
        <begin position="1917"/>
        <end position="1929"/>
    </location>
</feature>